<feature type="compositionally biased region" description="Basic residues" evidence="10">
    <location>
        <begin position="500"/>
        <end position="510"/>
    </location>
</feature>
<dbReference type="RefSeq" id="WP_073376025.1">
    <property type="nucleotide sequence ID" value="NZ_FQXS01000012.1"/>
</dbReference>
<dbReference type="Gene3D" id="3.40.50.300">
    <property type="entry name" value="P-loop containing nucleotide triphosphate hydrolases"/>
    <property type="match status" value="2"/>
</dbReference>
<feature type="compositionally biased region" description="Low complexity" evidence="10">
    <location>
        <begin position="41"/>
        <end position="60"/>
    </location>
</feature>
<feature type="short sequence motif" description="Q motif" evidence="8">
    <location>
        <begin position="108"/>
        <end position="136"/>
    </location>
</feature>
<dbReference type="InterPro" id="IPR000629">
    <property type="entry name" value="RNA-helicase_DEAD-box_CS"/>
</dbReference>
<keyword evidence="3 9" id="KW-0378">Hydrolase</keyword>
<dbReference type="GO" id="GO:0003723">
    <property type="term" value="F:RNA binding"/>
    <property type="evidence" value="ECO:0007669"/>
    <property type="project" value="UniProtKB-KW"/>
</dbReference>
<dbReference type="Proteomes" id="UP000184139">
    <property type="component" value="Unassembled WGS sequence"/>
</dbReference>
<proteinExistence type="inferred from homology"/>
<evidence type="ECO:0000259" key="11">
    <source>
        <dbReference type="PROSITE" id="PS51192"/>
    </source>
</evidence>
<dbReference type="Pfam" id="PF00270">
    <property type="entry name" value="DEAD"/>
    <property type="match status" value="1"/>
</dbReference>
<feature type="domain" description="DEAD-box RNA helicase Q" evidence="13">
    <location>
        <begin position="108"/>
        <end position="136"/>
    </location>
</feature>
<evidence type="ECO:0000259" key="13">
    <source>
        <dbReference type="PROSITE" id="PS51195"/>
    </source>
</evidence>
<keyword evidence="4 9" id="KW-0347">Helicase</keyword>
<evidence type="ECO:0000256" key="6">
    <source>
        <dbReference type="ARBA" id="ARBA00022884"/>
    </source>
</evidence>
<dbReference type="PANTHER" id="PTHR47959:SF10">
    <property type="entry name" value="ATP-DEPENDENT RNA HELICASE RHLB"/>
    <property type="match status" value="1"/>
</dbReference>
<dbReference type="OrthoDB" id="9805696at2"/>
<dbReference type="InterPro" id="IPR011545">
    <property type="entry name" value="DEAD/DEAH_box_helicase_dom"/>
</dbReference>
<evidence type="ECO:0000313" key="15">
    <source>
        <dbReference type="Proteomes" id="UP000184139"/>
    </source>
</evidence>
<dbReference type="PROSITE" id="PS51195">
    <property type="entry name" value="Q_MOTIF"/>
    <property type="match status" value="1"/>
</dbReference>
<evidence type="ECO:0000256" key="8">
    <source>
        <dbReference type="PROSITE-ProRule" id="PRU00552"/>
    </source>
</evidence>
<dbReference type="InterPro" id="IPR014014">
    <property type="entry name" value="RNA_helicase_DEAD_Q_motif"/>
</dbReference>
<feature type="compositionally biased region" description="Basic and acidic residues" evidence="10">
    <location>
        <begin position="511"/>
        <end position="522"/>
    </location>
</feature>
<keyword evidence="6" id="KW-0694">RNA-binding</keyword>
<dbReference type="CDD" id="cd18787">
    <property type="entry name" value="SF2_C_DEAD"/>
    <property type="match status" value="1"/>
</dbReference>
<feature type="domain" description="Helicase C-terminal" evidence="12">
    <location>
        <begin position="345"/>
        <end position="489"/>
    </location>
</feature>
<keyword evidence="2 9" id="KW-0547">Nucleotide-binding</keyword>
<gene>
    <name evidence="14" type="ORF">SAMN02745124_02242</name>
</gene>
<dbReference type="CDD" id="cd00268">
    <property type="entry name" value="DEADc"/>
    <property type="match status" value="1"/>
</dbReference>
<dbReference type="InterPro" id="IPR044742">
    <property type="entry name" value="DEAD/DEAH_RhlB"/>
</dbReference>
<comment type="similarity">
    <text evidence="7 9">Belongs to the DEAD box helicase family.</text>
</comment>
<dbReference type="InterPro" id="IPR050079">
    <property type="entry name" value="DEAD_box_RNA_helicase"/>
</dbReference>
<protein>
    <submittedName>
        <fullName evidence="14">ATP-dependent RNA helicase RhlB</fullName>
    </submittedName>
</protein>
<dbReference type="GO" id="GO:0005829">
    <property type="term" value="C:cytosol"/>
    <property type="evidence" value="ECO:0007669"/>
    <property type="project" value="TreeGrafter"/>
</dbReference>
<dbReference type="InterPro" id="IPR027417">
    <property type="entry name" value="P-loop_NTPase"/>
</dbReference>
<evidence type="ECO:0000259" key="12">
    <source>
        <dbReference type="PROSITE" id="PS51194"/>
    </source>
</evidence>
<reference evidence="14 15" key="1">
    <citation type="submission" date="2016-11" db="EMBL/GenBank/DDBJ databases">
        <authorList>
            <person name="Jaros S."/>
            <person name="Januszkiewicz K."/>
            <person name="Wedrychowicz H."/>
        </authorList>
    </citation>
    <scope>NUCLEOTIDE SEQUENCE [LARGE SCALE GENOMIC DNA]</scope>
    <source>
        <strain evidence="14 15">DSM 9705</strain>
    </source>
</reference>
<evidence type="ECO:0000256" key="3">
    <source>
        <dbReference type="ARBA" id="ARBA00022801"/>
    </source>
</evidence>
<feature type="region of interest" description="Disordered" evidence="10">
    <location>
        <begin position="482"/>
        <end position="522"/>
    </location>
</feature>
<dbReference type="GO" id="GO:0005524">
    <property type="term" value="F:ATP binding"/>
    <property type="evidence" value="ECO:0007669"/>
    <property type="project" value="UniProtKB-KW"/>
</dbReference>
<dbReference type="SMART" id="SM00487">
    <property type="entry name" value="DEXDc"/>
    <property type="match status" value="1"/>
</dbReference>
<dbReference type="InterPro" id="IPR001650">
    <property type="entry name" value="Helicase_C-like"/>
</dbReference>
<dbReference type="EMBL" id="FQXS01000012">
    <property type="protein sequence ID" value="SHH85630.1"/>
    <property type="molecule type" value="Genomic_DNA"/>
</dbReference>
<dbReference type="SUPFAM" id="SSF52540">
    <property type="entry name" value="P-loop containing nucleoside triphosphate hydrolases"/>
    <property type="match status" value="1"/>
</dbReference>
<dbReference type="SMART" id="SM00490">
    <property type="entry name" value="HELICc"/>
    <property type="match status" value="1"/>
</dbReference>
<dbReference type="Pfam" id="PF00271">
    <property type="entry name" value="Helicase_C"/>
    <property type="match status" value="1"/>
</dbReference>
<keyword evidence="1" id="KW-0963">Cytoplasm</keyword>
<evidence type="ECO:0000256" key="1">
    <source>
        <dbReference type="ARBA" id="ARBA00022490"/>
    </source>
</evidence>
<keyword evidence="15" id="KW-1185">Reference proteome</keyword>
<organism evidence="14 15">
    <name type="scientific">Desulfofustis glycolicus DSM 9705</name>
    <dbReference type="NCBI Taxonomy" id="1121409"/>
    <lineage>
        <taxon>Bacteria</taxon>
        <taxon>Pseudomonadati</taxon>
        <taxon>Thermodesulfobacteriota</taxon>
        <taxon>Desulfobulbia</taxon>
        <taxon>Desulfobulbales</taxon>
        <taxon>Desulfocapsaceae</taxon>
        <taxon>Desulfofustis</taxon>
    </lineage>
</organism>
<sequence>MLKRVHRLLGSAAKRLNRLANSSTTVYHRLSRSGGKKQEKSPAPIAPEAAPSPEVSPAAAGREEAIDPAPRPAEPAGATGRKRRRGQETSEPEWSIDDFVVDPLPGKSRFHDFAIDQRVMRGIAEQNFRYCTPIQQQGLPTVLTGRDLIARAQTGTGKTAVFLIGVFCRLLQDQQRLPPPGHPRALVIAPTRELVIQIVKEGQALGAHAPLQLAAVYGGSNLRAQEEELRSRRTDMVVATPGRLLDFLRRRVLVFDRCTTLVIDEADRMLDMGFLPDVRRILSQLPDRDKRQTMLFSATISDDVRRLADRWCRNPVSHEAGEQSVSVDKIAQRVYLTTAEEKFGLLYNLIKSCPNGRILIFENMKSDAARLADRLGDHGIDSLLLTGDVPQPKRLSRLEAFRSGSTRVMVATDVAGRGIHVDDIIYVVNYTLPEEPENYVHRIGRTGRAGAKGVAVSFACEKGSFVIPDIEEFTGRPLPCLEPEEDLLTPVPPRTAARQRPAKRRRKPRRKSTDRTGEGNQR</sequence>
<dbReference type="InterPro" id="IPR023554">
    <property type="entry name" value="RNA_helicase_ATP-dep_RhlB"/>
</dbReference>
<evidence type="ECO:0000256" key="5">
    <source>
        <dbReference type="ARBA" id="ARBA00022840"/>
    </source>
</evidence>
<evidence type="ECO:0000256" key="2">
    <source>
        <dbReference type="ARBA" id="ARBA00022741"/>
    </source>
</evidence>
<dbReference type="PROSITE" id="PS51194">
    <property type="entry name" value="HELICASE_CTER"/>
    <property type="match status" value="1"/>
</dbReference>
<dbReference type="PROSITE" id="PS51192">
    <property type="entry name" value="HELICASE_ATP_BIND_1"/>
    <property type="match status" value="1"/>
</dbReference>
<dbReference type="PROSITE" id="PS00039">
    <property type="entry name" value="DEAD_ATP_HELICASE"/>
    <property type="match status" value="1"/>
</dbReference>
<name>A0A1M5WDU5_9BACT</name>
<evidence type="ECO:0000256" key="10">
    <source>
        <dbReference type="SAM" id="MobiDB-lite"/>
    </source>
</evidence>
<feature type="region of interest" description="Disordered" evidence="10">
    <location>
        <begin position="23"/>
        <end position="95"/>
    </location>
</feature>
<accession>A0A1M5WDU5</accession>
<dbReference type="AlphaFoldDB" id="A0A1M5WDU5"/>
<dbReference type="GO" id="GO:0016787">
    <property type="term" value="F:hydrolase activity"/>
    <property type="evidence" value="ECO:0007669"/>
    <property type="project" value="UniProtKB-KW"/>
</dbReference>
<dbReference type="STRING" id="1121409.SAMN02745124_02242"/>
<evidence type="ECO:0000256" key="4">
    <source>
        <dbReference type="ARBA" id="ARBA00022806"/>
    </source>
</evidence>
<evidence type="ECO:0000256" key="9">
    <source>
        <dbReference type="RuleBase" id="RU000492"/>
    </source>
</evidence>
<evidence type="ECO:0000256" key="7">
    <source>
        <dbReference type="ARBA" id="ARBA00038437"/>
    </source>
</evidence>
<keyword evidence="5 9" id="KW-0067">ATP-binding</keyword>
<evidence type="ECO:0000313" key="14">
    <source>
        <dbReference type="EMBL" id="SHH85630.1"/>
    </source>
</evidence>
<dbReference type="PANTHER" id="PTHR47959">
    <property type="entry name" value="ATP-DEPENDENT RNA HELICASE RHLE-RELATED"/>
    <property type="match status" value="1"/>
</dbReference>
<dbReference type="GO" id="GO:0003724">
    <property type="term" value="F:RNA helicase activity"/>
    <property type="evidence" value="ECO:0007669"/>
    <property type="project" value="InterPro"/>
</dbReference>
<feature type="domain" description="Helicase ATP-binding" evidence="11">
    <location>
        <begin position="139"/>
        <end position="318"/>
    </location>
</feature>
<dbReference type="InterPro" id="IPR014001">
    <property type="entry name" value="Helicase_ATP-bd"/>
</dbReference>
<dbReference type="HAMAP" id="MF_00661">
    <property type="entry name" value="DEAD_helicase_RhlB"/>
    <property type="match status" value="1"/>
</dbReference>